<sequence length="53" mass="6434">MDWLVRERHRGKRKRWPGSDRPRQCRDWVPCPFTQVTPLCLDLVICPLETEKK</sequence>
<proteinExistence type="predicted"/>
<name>A0A0A9FGH4_ARUDO</name>
<reference evidence="1" key="1">
    <citation type="submission" date="2014-09" db="EMBL/GenBank/DDBJ databases">
        <authorList>
            <person name="Magalhaes I.L.F."/>
            <person name="Oliveira U."/>
            <person name="Santos F.R."/>
            <person name="Vidigal T.H.D.A."/>
            <person name="Brescovit A.D."/>
            <person name="Santos A.J."/>
        </authorList>
    </citation>
    <scope>NUCLEOTIDE SEQUENCE</scope>
    <source>
        <tissue evidence="1">Shoot tissue taken approximately 20 cm above the soil surface</tissue>
    </source>
</reference>
<evidence type="ECO:0000313" key="1">
    <source>
        <dbReference type="EMBL" id="JAE11447.1"/>
    </source>
</evidence>
<organism evidence="1">
    <name type="scientific">Arundo donax</name>
    <name type="common">Giant reed</name>
    <name type="synonym">Donax arundinaceus</name>
    <dbReference type="NCBI Taxonomy" id="35708"/>
    <lineage>
        <taxon>Eukaryota</taxon>
        <taxon>Viridiplantae</taxon>
        <taxon>Streptophyta</taxon>
        <taxon>Embryophyta</taxon>
        <taxon>Tracheophyta</taxon>
        <taxon>Spermatophyta</taxon>
        <taxon>Magnoliopsida</taxon>
        <taxon>Liliopsida</taxon>
        <taxon>Poales</taxon>
        <taxon>Poaceae</taxon>
        <taxon>PACMAD clade</taxon>
        <taxon>Arundinoideae</taxon>
        <taxon>Arundineae</taxon>
        <taxon>Arundo</taxon>
    </lineage>
</organism>
<dbReference type="AlphaFoldDB" id="A0A0A9FGH4"/>
<dbReference type="EMBL" id="GBRH01186449">
    <property type="protein sequence ID" value="JAE11447.1"/>
    <property type="molecule type" value="Transcribed_RNA"/>
</dbReference>
<accession>A0A0A9FGH4</accession>
<reference evidence="1" key="2">
    <citation type="journal article" date="2015" name="Data Brief">
        <title>Shoot transcriptome of the giant reed, Arundo donax.</title>
        <authorList>
            <person name="Barrero R.A."/>
            <person name="Guerrero F.D."/>
            <person name="Moolhuijzen P."/>
            <person name="Goolsby J.A."/>
            <person name="Tidwell J."/>
            <person name="Bellgard S.E."/>
            <person name="Bellgard M.I."/>
        </authorList>
    </citation>
    <scope>NUCLEOTIDE SEQUENCE</scope>
    <source>
        <tissue evidence="1">Shoot tissue taken approximately 20 cm above the soil surface</tissue>
    </source>
</reference>
<protein>
    <submittedName>
        <fullName evidence="1">Uncharacterized protein</fullName>
    </submittedName>
</protein>